<dbReference type="GO" id="GO:0044038">
    <property type="term" value="P:cell wall macromolecule biosynthetic process"/>
    <property type="evidence" value="ECO:0007669"/>
    <property type="project" value="TreeGrafter"/>
</dbReference>
<evidence type="ECO:0000313" key="9">
    <source>
        <dbReference type="EMBL" id="MBO8462331.1"/>
    </source>
</evidence>
<feature type="transmembrane region" description="Helical" evidence="8">
    <location>
        <begin position="196"/>
        <end position="213"/>
    </location>
</feature>
<sequence length="241" mass="26746">MIEALFHTAYSKELWIVSLVVAFLLTAVAMEILQGLLPRDLGRAFAVNGQLSKGKPRGAGITFVSTFIITSILFVPLEMEYVIYCILLFASMLTGYLDDRAKNPWGELKKGICDFVIALMTAITFINFNPEFSGFYWFGEFITIPKIVYIILAIILIWVSINVTNCSDGVDGLSSSMSTITLLSISLLLMKSNEQYAHITFLLIACLLGYLWFNITPSQLLMGDAGSRAIGFFIAVLMMKS</sequence>
<evidence type="ECO:0000256" key="7">
    <source>
        <dbReference type="PIRSR" id="PIRSR600715-1"/>
    </source>
</evidence>
<keyword evidence="7" id="KW-0479">Metal-binding</keyword>
<evidence type="ECO:0000256" key="8">
    <source>
        <dbReference type="SAM" id="Phobius"/>
    </source>
</evidence>
<feature type="transmembrane region" description="Helical" evidence="8">
    <location>
        <begin position="111"/>
        <end position="129"/>
    </location>
</feature>
<evidence type="ECO:0000256" key="1">
    <source>
        <dbReference type="ARBA" id="ARBA00004651"/>
    </source>
</evidence>
<feature type="transmembrane region" description="Helical" evidence="8">
    <location>
        <begin position="58"/>
        <end position="75"/>
    </location>
</feature>
<dbReference type="PANTHER" id="PTHR22926">
    <property type="entry name" value="PHOSPHO-N-ACETYLMURAMOYL-PENTAPEPTIDE-TRANSFERASE"/>
    <property type="match status" value="1"/>
</dbReference>
<keyword evidence="7" id="KW-0460">Magnesium</keyword>
<feature type="non-terminal residue" evidence="9">
    <location>
        <position position="241"/>
    </location>
</feature>
<accession>A0A9D9N6I3</accession>
<dbReference type="GO" id="GO:0005886">
    <property type="term" value="C:plasma membrane"/>
    <property type="evidence" value="ECO:0007669"/>
    <property type="project" value="UniProtKB-SubCell"/>
</dbReference>
<dbReference type="EMBL" id="JADIML010000008">
    <property type="protein sequence ID" value="MBO8462331.1"/>
    <property type="molecule type" value="Genomic_DNA"/>
</dbReference>
<name>A0A9D9N6I3_9FIRM</name>
<feature type="transmembrane region" description="Helical" evidence="8">
    <location>
        <begin position="173"/>
        <end position="190"/>
    </location>
</feature>
<proteinExistence type="predicted"/>
<evidence type="ECO:0000256" key="6">
    <source>
        <dbReference type="ARBA" id="ARBA00023136"/>
    </source>
</evidence>
<keyword evidence="4 8" id="KW-0812">Transmembrane</keyword>
<organism evidence="9 10">
    <name type="scientific">Candidatus Scybalomonas excrementavium</name>
    <dbReference type="NCBI Taxonomy" id="2840943"/>
    <lineage>
        <taxon>Bacteria</taxon>
        <taxon>Bacillati</taxon>
        <taxon>Bacillota</taxon>
        <taxon>Clostridia</taxon>
        <taxon>Lachnospirales</taxon>
        <taxon>Lachnospiraceae</taxon>
        <taxon>Lachnospiraceae incertae sedis</taxon>
        <taxon>Candidatus Scybalomonas</taxon>
    </lineage>
</organism>
<dbReference type="GO" id="GO:0071555">
    <property type="term" value="P:cell wall organization"/>
    <property type="evidence" value="ECO:0007669"/>
    <property type="project" value="TreeGrafter"/>
</dbReference>
<evidence type="ECO:0000256" key="4">
    <source>
        <dbReference type="ARBA" id="ARBA00022692"/>
    </source>
</evidence>
<comment type="caution">
    <text evidence="9">The sequence shown here is derived from an EMBL/GenBank/DDBJ whole genome shotgun (WGS) entry which is preliminary data.</text>
</comment>
<protein>
    <submittedName>
        <fullName evidence="9">Phospho-N-acetylmuramoyl-pentapeptide-transferase</fullName>
    </submittedName>
</protein>
<reference evidence="9" key="1">
    <citation type="submission" date="2020-10" db="EMBL/GenBank/DDBJ databases">
        <authorList>
            <person name="Gilroy R."/>
        </authorList>
    </citation>
    <scope>NUCLEOTIDE SEQUENCE</scope>
    <source>
        <strain evidence="9">E3-2379</strain>
    </source>
</reference>
<dbReference type="PROSITE" id="PS01348">
    <property type="entry name" value="MRAY_2"/>
    <property type="match status" value="1"/>
</dbReference>
<feature type="transmembrane region" description="Helical" evidence="8">
    <location>
        <begin position="14"/>
        <end position="37"/>
    </location>
</feature>
<dbReference type="AlphaFoldDB" id="A0A9D9N6I3"/>
<dbReference type="GO" id="GO:0046872">
    <property type="term" value="F:metal ion binding"/>
    <property type="evidence" value="ECO:0007669"/>
    <property type="project" value="UniProtKB-KW"/>
</dbReference>
<dbReference type="GO" id="GO:0016780">
    <property type="term" value="F:phosphotransferase activity, for other substituted phosphate groups"/>
    <property type="evidence" value="ECO:0007669"/>
    <property type="project" value="InterPro"/>
</dbReference>
<comment type="subcellular location">
    <subcellularLocation>
        <location evidence="1">Cell membrane</location>
        <topology evidence="1">Multi-pass membrane protein</topology>
    </subcellularLocation>
</comment>
<feature type="transmembrane region" description="Helical" evidence="8">
    <location>
        <begin position="135"/>
        <end position="161"/>
    </location>
</feature>
<evidence type="ECO:0000256" key="5">
    <source>
        <dbReference type="ARBA" id="ARBA00022989"/>
    </source>
</evidence>
<evidence type="ECO:0000256" key="2">
    <source>
        <dbReference type="ARBA" id="ARBA00022475"/>
    </source>
</evidence>
<feature type="transmembrane region" description="Helical" evidence="8">
    <location>
        <begin position="81"/>
        <end position="99"/>
    </location>
</feature>
<evidence type="ECO:0000256" key="3">
    <source>
        <dbReference type="ARBA" id="ARBA00022679"/>
    </source>
</evidence>
<dbReference type="PANTHER" id="PTHR22926:SF3">
    <property type="entry name" value="UNDECAPRENYL-PHOSPHATE ALPHA-N-ACETYLGLUCOSAMINYL 1-PHOSPHATE TRANSFERASE"/>
    <property type="match status" value="1"/>
</dbReference>
<dbReference type="Pfam" id="PF00953">
    <property type="entry name" value="Glycos_transf_4"/>
    <property type="match status" value="1"/>
</dbReference>
<keyword evidence="3" id="KW-0808">Transferase</keyword>
<feature type="binding site" evidence="7">
    <location>
        <position position="165"/>
    </location>
    <ligand>
        <name>Mg(2+)</name>
        <dbReference type="ChEBI" id="CHEBI:18420"/>
    </ligand>
</feature>
<gene>
    <name evidence="9" type="ORF">IAC13_00190</name>
</gene>
<dbReference type="Proteomes" id="UP000823618">
    <property type="component" value="Unassembled WGS sequence"/>
</dbReference>
<keyword evidence="5 8" id="KW-1133">Transmembrane helix</keyword>
<keyword evidence="6 8" id="KW-0472">Membrane</keyword>
<dbReference type="InterPro" id="IPR018480">
    <property type="entry name" value="PNAcMuramoyl-5peptid_Trfase_CS"/>
</dbReference>
<dbReference type="InterPro" id="IPR000715">
    <property type="entry name" value="Glycosyl_transferase_4"/>
</dbReference>
<feature type="binding site" evidence="7">
    <location>
        <position position="224"/>
    </location>
    <ligand>
        <name>Mg(2+)</name>
        <dbReference type="ChEBI" id="CHEBI:18420"/>
    </ligand>
</feature>
<keyword evidence="2" id="KW-1003">Cell membrane</keyword>
<evidence type="ECO:0000313" key="10">
    <source>
        <dbReference type="Proteomes" id="UP000823618"/>
    </source>
</evidence>
<comment type="cofactor">
    <cofactor evidence="7">
        <name>Mg(2+)</name>
        <dbReference type="ChEBI" id="CHEBI:18420"/>
    </cofactor>
</comment>
<reference evidence="9" key="2">
    <citation type="journal article" date="2021" name="PeerJ">
        <title>Extensive microbial diversity within the chicken gut microbiome revealed by metagenomics and culture.</title>
        <authorList>
            <person name="Gilroy R."/>
            <person name="Ravi A."/>
            <person name="Getino M."/>
            <person name="Pursley I."/>
            <person name="Horton D.L."/>
            <person name="Alikhan N.F."/>
            <person name="Baker D."/>
            <person name="Gharbi K."/>
            <person name="Hall N."/>
            <person name="Watson M."/>
            <person name="Adriaenssens E.M."/>
            <person name="Foster-Nyarko E."/>
            <person name="Jarju S."/>
            <person name="Secka A."/>
            <person name="Antonio M."/>
            <person name="Oren A."/>
            <person name="Chaudhuri R.R."/>
            <person name="La Ragione R."/>
            <person name="Hildebrand F."/>
            <person name="Pallen M.J."/>
        </authorList>
    </citation>
    <scope>NUCLEOTIDE SEQUENCE</scope>
    <source>
        <strain evidence="9">E3-2379</strain>
    </source>
</reference>